<proteinExistence type="predicted"/>
<organism evidence="1 2">
    <name type="scientific">Enterobacter cloacae</name>
    <dbReference type="NCBI Taxonomy" id="550"/>
    <lineage>
        <taxon>Bacteria</taxon>
        <taxon>Pseudomonadati</taxon>
        <taxon>Pseudomonadota</taxon>
        <taxon>Gammaproteobacteria</taxon>
        <taxon>Enterobacterales</taxon>
        <taxon>Enterobacteriaceae</taxon>
        <taxon>Enterobacter</taxon>
        <taxon>Enterobacter cloacae complex</taxon>
    </lineage>
</organism>
<dbReference type="RefSeq" id="WP_125364709.1">
    <property type="nucleotide sequence ID" value="NZ_CAXOGB010000002.1"/>
</dbReference>
<dbReference type="Pfam" id="PF04074">
    <property type="entry name" value="DUF386"/>
    <property type="match status" value="1"/>
</dbReference>
<name>A0A3R9B5R1_ENTCL</name>
<dbReference type="PANTHER" id="PTHR34986:SF5">
    <property type="entry name" value="N-ACETYLNEURAMINATE ANOMERASE NANQ"/>
    <property type="match status" value="1"/>
</dbReference>
<dbReference type="SUPFAM" id="SSF51197">
    <property type="entry name" value="Clavaminate synthase-like"/>
    <property type="match status" value="1"/>
</dbReference>
<dbReference type="Proteomes" id="UP000275321">
    <property type="component" value="Unassembled WGS sequence"/>
</dbReference>
<sequence length="155" mass="17195">MILGELRSMASSGLPSVLANALSLAVAARPQEKAPGHYELPGNDIFMNVMQFDTQTPEQKKAELHAQYIDIQLLLAGEERILFGVTGSARECEEMHNAEDYQLCRRIEGEQFVILRPGMFVVFMPGEPHKPGCITESAREIKKVVVKVRVSLLTA</sequence>
<dbReference type="PANTHER" id="PTHR34986">
    <property type="entry name" value="EVOLVED BETA-GALACTOSIDASE SUBUNIT BETA"/>
    <property type="match status" value="1"/>
</dbReference>
<dbReference type="Gene3D" id="2.60.120.370">
    <property type="entry name" value="YhcH/YjgK/YiaL"/>
    <property type="match status" value="1"/>
</dbReference>
<evidence type="ECO:0000313" key="1">
    <source>
        <dbReference type="EMBL" id="RSB33032.1"/>
    </source>
</evidence>
<dbReference type="NCBIfam" id="TIGR00022">
    <property type="entry name" value="YhcH/YjgK/YiaL family protein"/>
    <property type="match status" value="1"/>
</dbReference>
<dbReference type="InterPro" id="IPR004375">
    <property type="entry name" value="NanQ/TabA/YiaL"/>
</dbReference>
<reference evidence="1 2" key="1">
    <citation type="submission" date="2018-10" db="EMBL/GenBank/DDBJ databases">
        <title>Transmission dynamics of multidrug resistant bacteria on intensive care unit surfaces.</title>
        <authorList>
            <person name="D'Souza A.W."/>
            <person name="Potter R.F."/>
            <person name="Wallace M."/>
            <person name="Shupe A."/>
            <person name="Patel S."/>
            <person name="Sun S."/>
            <person name="Gul D."/>
            <person name="Kwon J.H."/>
            <person name="Andleeb S."/>
            <person name="Burnham C.-A.D."/>
            <person name="Dantas G."/>
        </authorList>
    </citation>
    <scope>NUCLEOTIDE SEQUENCE [LARGE SCALE GENOMIC DNA]</scope>
    <source>
        <strain evidence="1 2">EC_073</strain>
    </source>
</reference>
<accession>A0A3R9B5R1</accession>
<dbReference type="InterPro" id="IPR049827">
    <property type="entry name" value="NanQ"/>
</dbReference>
<gene>
    <name evidence="1" type="ORF">EGK68_03970</name>
</gene>
<dbReference type="NCBIfam" id="NF040884">
    <property type="entry name" value="acetylneur_anom"/>
    <property type="match status" value="1"/>
</dbReference>
<dbReference type="InterPro" id="IPR037012">
    <property type="entry name" value="NanQ/TabA/YiaL_sf"/>
</dbReference>
<protein>
    <submittedName>
        <fullName evidence="1">YhcH/YjgK/YiaL family protein</fullName>
    </submittedName>
</protein>
<comment type="caution">
    <text evidence="1">The sequence shown here is derived from an EMBL/GenBank/DDBJ whole genome shotgun (WGS) entry which is preliminary data.</text>
</comment>
<dbReference type="EMBL" id="RHWT01000003">
    <property type="protein sequence ID" value="RSB33032.1"/>
    <property type="molecule type" value="Genomic_DNA"/>
</dbReference>
<dbReference type="GO" id="GO:0005829">
    <property type="term" value="C:cytosol"/>
    <property type="evidence" value="ECO:0007669"/>
    <property type="project" value="TreeGrafter"/>
</dbReference>
<evidence type="ECO:0000313" key="2">
    <source>
        <dbReference type="Proteomes" id="UP000275321"/>
    </source>
</evidence>
<dbReference type="AlphaFoldDB" id="A0A3R9B5R1"/>